<dbReference type="SMART" id="SM00100">
    <property type="entry name" value="cNMP"/>
    <property type="match status" value="1"/>
</dbReference>
<dbReference type="Gene3D" id="2.60.120.10">
    <property type="entry name" value="Jelly Rolls"/>
    <property type="match status" value="2"/>
</dbReference>
<keyword evidence="3" id="KW-1185">Reference proteome</keyword>
<dbReference type="SUPFAM" id="SSF51206">
    <property type="entry name" value="cAMP-binding domain-like"/>
    <property type="match status" value="2"/>
</dbReference>
<sequence>MSGFADLVKYNEIDVNHKTKRNPKFRFRAAVRYVIANQYWLVEMLAAHVRPSDVGLRVRQAVYSTANKDLTFEDKILLNKRTTDRTEDEKRHLYRLFGGLKCFRRYPDEVKSRLAGSLYYKYYGPGRVVVRQGHDAHALYFIITGDVIVSQLLWDDLVKEEESVTLGVMQPGDIFAEVALLHDIGRSATCTTAGHCELLVLLKEDFKMNLQATVQRLWDRAERAMSQFTYFNHLSVIELREGVIVAKMKSFEEDDIIMGDGTELTHFVYFVLSGTCQIVESMKVYVTKNNREEVYCLHDRCSISTTTSELDFEIKHFRAYENKLRLLSMISGAHISYFVKQGLFGEDDDSYFQERSSNDDSLNFIPENLETVFMQVGTLSPGACFNLGENTQDRFIIALDRVTCLLLPRLWLEQRDPTSNWPRVRRYLDRNIPSKQELFQTFLTQQKCKKNTKQMIERVVSRSPNKYSNTRHNVPFSTRLMKRSNVF</sequence>
<evidence type="ECO:0000259" key="1">
    <source>
        <dbReference type="PROSITE" id="PS50042"/>
    </source>
</evidence>
<evidence type="ECO:0000313" key="2">
    <source>
        <dbReference type="EMBL" id="KAG7305576.1"/>
    </source>
</evidence>
<feature type="domain" description="Cyclic nucleotide-binding" evidence="1">
    <location>
        <begin position="102"/>
        <end position="210"/>
    </location>
</feature>
<evidence type="ECO:0000313" key="3">
    <source>
        <dbReference type="Proteomes" id="UP000823941"/>
    </source>
</evidence>
<dbReference type="PANTHER" id="PTHR23011:SF41">
    <property type="entry name" value="CYCLIC NUCLEOTIDE-BINDING DOMAIN-CONTAINING PROTEIN"/>
    <property type="match status" value="1"/>
</dbReference>
<comment type="caution">
    <text evidence="2">The sequence shown here is derived from an EMBL/GenBank/DDBJ whole genome shotgun (WGS) entry which is preliminary data.</text>
</comment>
<accession>A0ABQ7QK16</accession>
<name>A0ABQ7QK16_PLUXY</name>
<dbReference type="PROSITE" id="PS50042">
    <property type="entry name" value="CNMP_BINDING_3"/>
    <property type="match status" value="1"/>
</dbReference>
<dbReference type="CDD" id="cd00038">
    <property type="entry name" value="CAP_ED"/>
    <property type="match status" value="1"/>
</dbReference>
<dbReference type="InterPro" id="IPR000595">
    <property type="entry name" value="cNMP-bd_dom"/>
</dbReference>
<gene>
    <name evidence="2" type="ORF">JYU34_009661</name>
</gene>
<dbReference type="Pfam" id="PF00027">
    <property type="entry name" value="cNMP_binding"/>
    <property type="match status" value="1"/>
</dbReference>
<dbReference type="InterPro" id="IPR018490">
    <property type="entry name" value="cNMP-bd_dom_sf"/>
</dbReference>
<protein>
    <recommendedName>
        <fullName evidence="1">Cyclic nucleotide-binding domain-containing protein</fullName>
    </recommendedName>
</protein>
<organism evidence="2 3">
    <name type="scientific">Plutella xylostella</name>
    <name type="common">Diamondback moth</name>
    <name type="synonym">Plutella maculipennis</name>
    <dbReference type="NCBI Taxonomy" id="51655"/>
    <lineage>
        <taxon>Eukaryota</taxon>
        <taxon>Metazoa</taxon>
        <taxon>Ecdysozoa</taxon>
        <taxon>Arthropoda</taxon>
        <taxon>Hexapoda</taxon>
        <taxon>Insecta</taxon>
        <taxon>Pterygota</taxon>
        <taxon>Neoptera</taxon>
        <taxon>Endopterygota</taxon>
        <taxon>Lepidoptera</taxon>
        <taxon>Glossata</taxon>
        <taxon>Ditrysia</taxon>
        <taxon>Yponomeutoidea</taxon>
        <taxon>Plutellidae</taxon>
        <taxon>Plutella</taxon>
    </lineage>
</organism>
<reference evidence="2 3" key="1">
    <citation type="submission" date="2021-06" db="EMBL/GenBank/DDBJ databases">
        <title>A haploid diamondback moth (Plutella xylostella L.) genome assembly resolves 31 chromosomes and identifies a diamide resistance mutation.</title>
        <authorList>
            <person name="Ward C.M."/>
            <person name="Perry K.D."/>
            <person name="Baker G."/>
            <person name="Powis K."/>
            <person name="Heckel D.G."/>
            <person name="Baxter S.W."/>
        </authorList>
    </citation>
    <scope>NUCLEOTIDE SEQUENCE [LARGE SCALE GENOMIC DNA]</scope>
    <source>
        <strain evidence="2 3">LV</strain>
        <tissue evidence="2">Single pupa</tissue>
    </source>
</reference>
<dbReference type="Proteomes" id="UP000823941">
    <property type="component" value="Chromosome 13"/>
</dbReference>
<proteinExistence type="predicted"/>
<dbReference type="PANTHER" id="PTHR23011">
    <property type="entry name" value="CYCLIC NUCLEOTIDE-BINDING DOMAIN CONTAINING PROTEIN"/>
    <property type="match status" value="1"/>
</dbReference>
<dbReference type="EMBL" id="JAHIBW010000013">
    <property type="protein sequence ID" value="KAG7305576.1"/>
    <property type="molecule type" value="Genomic_DNA"/>
</dbReference>
<dbReference type="InterPro" id="IPR014710">
    <property type="entry name" value="RmlC-like_jellyroll"/>
</dbReference>